<comment type="subcellular location">
    <subcellularLocation>
        <location evidence="1">Secreted</location>
    </subcellularLocation>
</comment>
<proteinExistence type="predicted"/>
<organism evidence="3 4">
    <name type="scientific">Aliigemmobacter aestuarii</name>
    <dbReference type="NCBI Taxonomy" id="1445661"/>
    <lineage>
        <taxon>Bacteria</taxon>
        <taxon>Pseudomonadati</taxon>
        <taxon>Pseudomonadota</taxon>
        <taxon>Alphaproteobacteria</taxon>
        <taxon>Rhodobacterales</taxon>
        <taxon>Paracoccaceae</taxon>
        <taxon>Aliigemmobacter</taxon>
    </lineage>
</organism>
<keyword evidence="2" id="KW-0964">Secreted</keyword>
<dbReference type="EMBL" id="SSND01000001">
    <property type="protein sequence ID" value="THD84344.1"/>
    <property type="molecule type" value="Genomic_DNA"/>
</dbReference>
<evidence type="ECO:0000313" key="3">
    <source>
        <dbReference type="EMBL" id="THD84344.1"/>
    </source>
</evidence>
<dbReference type="RefSeq" id="WP_136392725.1">
    <property type="nucleotide sequence ID" value="NZ_SSND01000001.1"/>
</dbReference>
<sequence>MARIVALKAFNMADLFTNTFGDPSPLGINALALDYGEGIMRMWGSYDWNRTVGATSGNFRAMTYVEDGVAQLKINSFAANAVDFQEQGTALIGQTLLGFLMTGSDTVEGSGRGDRLYGFSGDDNLFGNGGNDVLFGGKGNDRIFGGAGANRMEGGAGNDRIVGGEGADRMNGGAGADSMIGGFGDDVFLGGAGDDAMTGGRGADAFIFRAGSGRDIVYGFRAEDALVLDRAVTGGRELSEFVDQNAREFDNSVVLRLGEARVLFAGLTDKDALFQNLQLLEDFI</sequence>
<keyword evidence="4" id="KW-1185">Reference proteome</keyword>
<accession>A0A4S3MQI6</accession>
<dbReference type="PANTHER" id="PTHR38340">
    <property type="entry name" value="S-LAYER PROTEIN"/>
    <property type="match status" value="1"/>
</dbReference>
<dbReference type="Pfam" id="PF00353">
    <property type="entry name" value="HemolysinCabind"/>
    <property type="match status" value="2"/>
</dbReference>
<dbReference type="GO" id="GO:0005576">
    <property type="term" value="C:extracellular region"/>
    <property type="evidence" value="ECO:0007669"/>
    <property type="project" value="UniProtKB-SubCell"/>
</dbReference>
<dbReference type="OrthoDB" id="7877430at2"/>
<evidence type="ECO:0000313" key="4">
    <source>
        <dbReference type="Proteomes" id="UP000309450"/>
    </source>
</evidence>
<dbReference type="InterPro" id="IPR011049">
    <property type="entry name" value="Serralysin-like_metalloprot_C"/>
</dbReference>
<name>A0A4S3MQI6_9RHOB</name>
<gene>
    <name evidence="3" type="ORF">E7811_00900</name>
</gene>
<evidence type="ECO:0000256" key="1">
    <source>
        <dbReference type="ARBA" id="ARBA00004613"/>
    </source>
</evidence>
<dbReference type="InterPro" id="IPR050557">
    <property type="entry name" value="RTX_toxin/Mannuronan_C5-epim"/>
</dbReference>
<dbReference type="GO" id="GO:0005509">
    <property type="term" value="F:calcium ion binding"/>
    <property type="evidence" value="ECO:0007669"/>
    <property type="project" value="InterPro"/>
</dbReference>
<reference evidence="3 4" key="1">
    <citation type="submission" date="2019-04" db="EMBL/GenBank/DDBJ databases">
        <title>Draft genome sequence of Gemmobacter aestuarii sp. nov.</title>
        <authorList>
            <person name="Hameed A."/>
            <person name="Lin S.-Y."/>
            <person name="Shahina M."/>
            <person name="Lai W.-A."/>
            <person name="Young C.-C."/>
        </authorList>
    </citation>
    <scope>NUCLEOTIDE SEQUENCE [LARGE SCALE GENOMIC DNA]</scope>
    <source>
        <strain evidence="3 4">CC-PW-75</strain>
    </source>
</reference>
<dbReference type="InterPro" id="IPR001343">
    <property type="entry name" value="Hemolysn_Ca-bd"/>
</dbReference>
<evidence type="ECO:0000256" key="2">
    <source>
        <dbReference type="ARBA" id="ARBA00022525"/>
    </source>
</evidence>
<dbReference type="SUPFAM" id="SSF51120">
    <property type="entry name" value="beta-Roll"/>
    <property type="match status" value="2"/>
</dbReference>
<protein>
    <submittedName>
        <fullName evidence="3">Calcium-binding protein</fullName>
    </submittedName>
</protein>
<dbReference type="PANTHER" id="PTHR38340:SF1">
    <property type="entry name" value="S-LAYER PROTEIN"/>
    <property type="match status" value="1"/>
</dbReference>
<dbReference type="PRINTS" id="PR00313">
    <property type="entry name" value="CABNDNGRPT"/>
</dbReference>
<dbReference type="Proteomes" id="UP000309450">
    <property type="component" value="Unassembled WGS sequence"/>
</dbReference>
<comment type="caution">
    <text evidence="3">The sequence shown here is derived from an EMBL/GenBank/DDBJ whole genome shotgun (WGS) entry which is preliminary data.</text>
</comment>
<dbReference type="Gene3D" id="2.150.10.10">
    <property type="entry name" value="Serralysin-like metalloprotease, C-terminal"/>
    <property type="match status" value="2"/>
</dbReference>
<dbReference type="AlphaFoldDB" id="A0A4S3MQI6"/>